<dbReference type="EMBL" id="FN653033">
    <property type="protein sequence ID" value="CBY08841.1"/>
    <property type="molecule type" value="Genomic_DNA"/>
</dbReference>
<organism evidence="7">
    <name type="scientific">Oikopleura dioica</name>
    <name type="common">Tunicate</name>
    <dbReference type="NCBI Taxonomy" id="34765"/>
    <lineage>
        <taxon>Eukaryota</taxon>
        <taxon>Metazoa</taxon>
        <taxon>Chordata</taxon>
        <taxon>Tunicata</taxon>
        <taxon>Appendicularia</taxon>
        <taxon>Copelata</taxon>
        <taxon>Oikopleuridae</taxon>
        <taxon>Oikopleura</taxon>
    </lineage>
</organism>
<sequence length="485" mass="55672">MNCTGYFPTYSYVCSKIPDWEKILNTDQVLFDISTVDKNRILPSKPAFDGNYTKDDFVEMPFCDLSRWLTIKSKICDTLFENVNELQAAIASYCPSIKSLKCLAAFFIAYPEEKVNFFGSLLPKMQKILKNSPKILTEAPCLLKTGMNKSIWITQEQCATALVLSFFCCWPESSIRWSQSKNATYNMMNFDHILQYPASYNDQIFPRLQCFLHYFKRVTNEMPVGVISFKRVCASEFPDLKDKSKKWHDVCFVPDGLIEDKGRNNVQVDFADEFIGGLTLRWDTLQEEIRFLISPELTVAQLFFEKMSDSEAIIITGAERFSRYSGYSKSFRFRGNFVDTQIRDCYRRKCTQILAIDAVNYRYGGHKRSQFDEESFQRDILKAFIGFEGCEPATIATGKWGCGAFGGNVQFKFAIQMIAAALASRPLQFFSFDADCSYELNPLSKQLEGISDMLKTLTIEQAYDVLLQFEADKSTFFDHLENCIS</sequence>
<accession>E4XB14</accession>
<evidence type="ECO:0000313" key="8">
    <source>
        <dbReference type="Proteomes" id="UP000001307"/>
    </source>
</evidence>
<dbReference type="InterPro" id="IPR046372">
    <property type="entry name" value="PARG_cat_C"/>
</dbReference>
<protein>
    <recommendedName>
        <fullName evidence="2">poly(ADP-ribose) glycohydrolase</fullName>
        <ecNumber evidence="2">3.2.1.143</ecNumber>
    </recommendedName>
</protein>
<feature type="active site" evidence="4">
    <location>
        <position position="269"/>
    </location>
</feature>
<dbReference type="GO" id="GO:0004649">
    <property type="term" value="F:poly(ADP-ribose) glycohydrolase activity"/>
    <property type="evidence" value="ECO:0007669"/>
    <property type="project" value="UniProtKB-EC"/>
</dbReference>
<evidence type="ECO:0000256" key="4">
    <source>
        <dbReference type="PIRSR" id="PIRSR607724-1"/>
    </source>
</evidence>
<gene>
    <name evidence="7" type="ORF">GSOID_T00005679001</name>
</gene>
<evidence type="ECO:0000259" key="5">
    <source>
        <dbReference type="Pfam" id="PF05028"/>
    </source>
</evidence>
<feature type="domain" description="PARG catalytic Macro" evidence="5">
    <location>
        <begin position="238"/>
        <end position="434"/>
    </location>
</feature>
<dbReference type="GO" id="GO:0005737">
    <property type="term" value="C:cytoplasm"/>
    <property type="evidence" value="ECO:0007669"/>
    <property type="project" value="TreeGrafter"/>
</dbReference>
<dbReference type="AlphaFoldDB" id="E4XB14"/>
<dbReference type="GO" id="GO:0005975">
    <property type="term" value="P:carbohydrate metabolic process"/>
    <property type="evidence" value="ECO:0007669"/>
    <property type="project" value="InterPro"/>
</dbReference>
<dbReference type="GO" id="GO:0005634">
    <property type="term" value="C:nucleus"/>
    <property type="evidence" value="ECO:0007669"/>
    <property type="project" value="TreeGrafter"/>
</dbReference>
<name>E4XB14_OIKDI</name>
<evidence type="ECO:0000256" key="3">
    <source>
        <dbReference type="ARBA" id="ARBA00022801"/>
    </source>
</evidence>
<keyword evidence="8" id="KW-1185">Reference proteome</keyword>
<dbReference type="Pfam" id="PF05028">
    <property type="entry name" value="PARG_cat_C"/>
    <property type="match status" value="1"/>
</dbReference>
<dbReference type="GO" id="GO:0006282">
    <property type="term" value="P:regulation of DNA repair"/>
    <property type="evidence" value="ECO:0007669"/>
    <property type="project" value="InterPro"/>
</dbReference>
<evidence type="ECO:0000256" key="1">
    <source>
        <dbReference type="ARBA" id="ARBA00009545"/>
    </source>
</evidence>
<proteinExistence type="inferred from homology"/>
<dbReference type="PANTHER" id="PTHR12837">
    <property type="entry name" value="POLY ADP-RIBOSE GLYCOHYDROLASE"/>
    <property type="match status" value="1"/>
</dbReference>
<feature type="active site" evidence="4">
    <location>
        <position position="288"/>
    </location>
</feature>
<evidence type="ECO:0000256" key="2">
    <source>
        <dbReference type="ARBA" id="ARBA00012255"/>
    </source>
</evidence>
<dbReference type="GO" id="GO:0009225">
    <property type="term" value="P:nucleotide-sugar metabolic process"/>
    <property type="evidence" value="ECO:0007669"/>
    <property type="project" value="TreeGrafter"/>
</dbReference>
<dbReference type="Proteomes" id="UP000001307">
    <property type="component" value="Unassembled WGS sequence"/>
</dbReference>
<feature type="active site" evidence="4">
    <location>
        <position position="287"/>
    </location>
</feature>
<dbReference type="InterPro" id="IPR048362">
    <property type="entry name" value="PARG_helical"/>
</dbReference>
<dbReference type="PANTHER" id="PTHR12837:SF15">
    <property type="entry name" value="POLY(ADP-RIBOSE) GLYCOHYDROLASE"/>
    <property type="match status" value="1"/>
</dbReference>
<dbReference type="Pfam" id="PF20811">
    <property type="entry name" value="PARG_cat_N"/>
    <property type="match status" value="1"/>
</dbReference>
<dbReference type="EC" id="3.2.1.143" evidence="2"/>
<reference evidence="7" key="1">
    <citation type="journal article" date="2010" name="Science">
        <title>Plasticity of animal genome architecture unmasked by rapid evolution of a pelagic tunicate.</title>
        <authorList>
            <person name="Denoeud F."/>
            <person name="Henriet S."/>
            <person name="Mungpakdee S."/>
            <person name="Aury J.M."/>
            <person name="Da Silva C."/>
            <person name="Brinkmann H."/>
            <person name="Mikhaleva J."/>
            <person name="Olsen L.C."/>
            <person name="Jubin C."/>
            <person name="Canestro C."/>
            <person name="Bouquet J.M."/>
            <person name="Danks G."/>
            <person name="Poulain J."/>
            <person name="Campsteijn C."/>
            <person name="Adamski M."/>
            <person name="Cross I."/>
            <person name="Yadetie F."/>
            <person name="Muffato M."/>
            <person name="Louis A."/>
            <person name="Butcher S."/>
            <person name="Tsagkogeorga G."/>
            <person name="Konrad A."/>
            <person name="Singh S."/>
            <person name="Jensen M.F."/>
            <person name="Cong E.H."/>
            <person name="Eikeseth-Otteraa H."/>
            <person name="Noel B."/>
            <person name="Anthouard V."/>
            <person name="Porcel B.M."/>
            <person name="Kachouri-Lafond R."/>
            <person name="Nishino A."/>
            <person name="Ugolini M."/>
            <person name="Chourrout P."/>
            <person name="Nishida H."/>
            <person name="Aasland R."/>
            <person name="Huzurbazar S."/>
            <person name="Westhof E."/>
            <person name="Delsuc F."/>
            <person name="Lehrach H."/>
            <person name="Reinhardt R."/>
            <person name="Weissenbach J."/>
            <person name="Roy S.W."/>
            <person name="Artiguenave F."/>
            <person name="Postlethwait J.H."/>
            <person name="Manak J.R."/>
            <person name="Thompson E.M."/>
            <person name="Jaillon O."/>
            <person name="Du Pasquier L."/>
            <person name="Boudinot P."/>
            <person name="Liberles D.A."/>
            <person name="Volff J.N."/>
            <person name="Philippe H."/>
            <person name="Lenhard B."/>
            <person name="Roest Crollius H."/>
            <person name="Wincker P."/>
            <person name="Chourrout D."/>
        </authorList>
    </citation>
    <scope>NUCLEOTIDE SEQUENCE [LARGE SCALE GENOMIC DNA]</scope>
</reference>
<evidence type="ECO:0000259" key="6">
    <source>
        <dbReference type="Pfam" id="PF20811"/>
    </source>
</evidence>
<dbReference type="InterPro" id="IPR007724">
    <property type="entry name" value="Poly_GlycHdrlase"/>
</dbReference>
<comment type="similarity">
    <text evidence="1">Belongs to the poly(ADP-ribose) glycohydrolase family.</text>
</comment>
<dbReference type="OrthoDB" id="1937899at2759"/>
<evidence type="ECO:0000313" key="7">
    <source>
        <dbReference type="EMBL" id="CBY08841.1"/>
    </source>
</evidence>
<dbReference type="GO" id="GO:1990966">
    <property type="term" value="P:ATP generation from poly-ADP-D-ribose"/>
    <property type="evidence" value="ECO:0007669"/>
    <property type="project" value="TreeGrafter"/>
</dbReference>
<keyword evidence="3" id="KW-0378">Hydrolase</keyword>
<feature type="domain" description="PARG helical" evidence="6">
    <location>
        <begin position="111"/>
        <end position="231"/>
    </location>
</feature>
<dbReference type="InParanoid" id="E4XB14"/>